<dbReference type="Proteomes" id="UP001257659">
    <property type="component" value="Unassembled WGS sequence"/>
</dbReference>
<accession>A0ABU1K6C8</accession>
<keyword evidence="4" id="KW-1185">Reference proteome</keyword>
<keyword evidence="1" id="KW-0175">Coiled coil</keyword>
<evidence type="ECO:0000259" key="2">
    <source>
        <dbReference type="Pfam" id="PF14289"/>
    </source>
</evidence>
<gene>
    <name evidence="3" type="ORF">GGR31_001814</name>
</gene>
<proteinExistence type="predicted"/>
<dbReference type="EMBL" id="JAVDQA010000005">
    <property type="protein sequence ID" value="MDR6301163.1"/>
    <property type="molecule type" value="Genomic_DNA"/>
</dbReference>
<dbReference type="InterPro" id="IPR025380">
    <property type="entry name" value="DUF4369"/>
</dbReference>
<protein>
    <recommendedName>
        <fullName evidence="2">DUF4369 domain-containing protein</fullName>
    </recommendedName>
</protein>
<feature type="coiled-coil region" evidence="1">
    <location>
        <begin position="133"/>
        <end position="160"/>
    </location>
</feature>
<sequence>MKKILFIISIFCLISCGKDANFTLTGKVDGLKKGTLYLQRLNDTIVEDIDSIEINGDSDYELQAKLKEPELLFLYLDKVDGQKNDDIIEFFAEEGEMEINTSLKNFTTGAKITGSKNQEKFDEYNAIMKKFNNQHLDLIKENFEAQKENNEEEVLITNKKYESLLRRKYLYTVNFAITNKDLEVAPFLAISEVFDANIKYLDTIYNSLNKDVRKSRYGKQLKDLLKERKKLEKLDKKVEKQKK</sequence>
<evidence type="ECO:0000256" key="1">
    <source>
        <dbReference type="SAM" id="Coils"/>
    </source>
</evidence>
<evidence type="ECO:0000313" key="3">
    <source>
        <dbReference type="EMBL" id="MDR6301163.1"/>
    </source>
</evidence>
<name>A0ABU1K6C8_9FLAO</name>
<organism evidence="3 4">
    <name type="scientific">Mesonia maritima</name>
    <dbReference type="NCBI Taxonomy" id="1793873"/>
    <lineage>
        <taxon>Bacteria</taxon>
        <taxon>Pseudomonadati</taxon>
        <taxon>Bacteroidota</taxon>
        <taxon>Flavobacteriia</taxon>
        <taxon>Flavobacteriales</taxon>
        <taxon>Flavobacteriaceae</taxon>
        <taxon>Mesonia</taxon>
    </lineage>
</organism>
<dbReference type="RefSeq" id="WP_309728272.1">
    <property type="nucleotide sequence ID" value="NZ_JAVDQA010000005.1"/>
</dbReference>
<comment type="caution">
    <text evidence="3">The sequence shown here is derived from an EMBL/GenBank/DDBJ whole genome shotgun (WGS) entry which is preliminary data.</text>
</comment>
<feature type="domain" description="DUF4369" evidence="2">
    <location>
        <begin position="22"/>
        <end position="121"/>
    </location>
</feature>
<evidence type="ECO:0000313" key="4">
    <source>
        <dbReference type="Proteomes" id="UP001257659"/>
    </source>
</evidence>
<dbReference type="Pfam" id="PF14289">
    <property type="entry name" value="DUF4369"/>
    <property type="match status" value="1"/>
</dbReference>
<reference evidence="3 4" key="1">
    <citation type="submission" date="2023-07" db="EMBL/GenBank/DDBJ databases">
        <title>Genomic Encyclopedia of Type Strains, Phase IV (KMG-IV): sequencing the most valuable type-strain genomes for metagenomic binning, comparative biology and taxonomic classification.</title>
        <authorList>
            <person name="Goeker M."/>
        </authorList>
    </citation>
    <scope>NUCLEOTIDE SEQUENCE [LARGE SCALE GENOMIC DNA]</scope>
    <source>
        <strain evidence="3 4">DSM 102814</strain>
    </source>
</reference>
<feature type="coiled-coil region" evidence="1">
    <location>
        <begin position="214"/>
        <end position="241"/>
    </location>
</feature>